<name>A0ABU1PIS8_9BURK</name>
<accession>A0ABU1PIS8</accession>
<proteinExistence type="predicted"/>
<dbReference type="RefSeq" id="WP_102661263.1">
    <property type="nucleotide sequence ID" value="NZ_JAVDSJ010000005.1"/>
</dbReference>
<evidence type="ECO:0000313" key="2">
    <source>
        <dbReference type="Proteomes" id="UP001260715"/>
    </source>
</evidence>
<comment type="caution">
    <text evidence="1">The sequence shown here is derived from an EMBL/GenBank/DDBJ whole genome shotgun (WGS) entry which is preliminary data.</text>
</comment>
<keyword evidence="2" id="KW-1185">Reference proteome</keyword>
<reference evidence="1 2" key="1">
    <citation type="submission" date="2023-07" db="EMBL/GenBank/DDBJ databases">
        <title>Sorghum-associated microbial communities from plants grown in Nebraska, USA.</title>
        <authorList>
            <person name="Schachtman D."/>
        </authorList>
    </citation>
    <scope>NUCLEOTIDE SEQUENCE [LARGE SCALE GENOMIC DNA]</scope>
    <source>
        <strain evidence="1 2">596</strain>
    </source>
</reference>
<protein>
    <submittedName>
        <fullName evidence="1">Uncharacterized protein</fullName>
    </submittedName>
</protein>
<dbReference type="EMBL" id="JAVDSJ010000005">
    <property type="protein sequence ID" value="MDR6585861.1"/>
    <property type="molecule type" value="Genomic_DNA"/>
</dbReference>
<evidence type="ECO:0000313" key="1">
    <source>
        <dbReference type="EMBL" id="MDR6585861.1"/>
    </source>
</evidence>
<sequence length="59" mass="6937">MDLPPELSEIEYYLLVAEFDLLWSRRPEAALRERMDQMMCRIEAFEAAHAFLFVRSASA</sequence>
<organism evidence="1 2">
    <name type="scientific">Herbaspirillum frisingense</name>
    <dbReference type="NCBI Taxonomy" id="92645"/>
    <lineage>
        <taxon>Bacteria</taxon>
        <taxon>Pseudomonadati</taxon>
        <taxon>Pseudomonadota</taxon>
        <taxon>Betaproteobacteria</taxon>
        <taxon>Burkholderiales</taxon>
        <taxon>Oxalobacteraceae</taxon>
        <taxon>Herbaspirillum</taxon>
    </lineage>
</organism>
<dbReference type="Proteomes" id="UP001260715">
    <property type="component" value="Unassembled WGS sequence"/>
</dbReference>
<gene>
    <name evidence="1" type="ORF">J2W50_004079</name>
</gene>